<evidence type="ECO:0000313" key="4">
    <source>
        <dbReference type="Proteomes" id="UP000015101"/>
    </source>
</evidence>
<dbReference type="InterPro" id="IPR013937">
    <property type="entry name" value="Sorting_nexin_C"/>
</dbReference>
<dbReference type="EMBL" id="AMQM01006222">
    <property type="status" value="NOT_ANNOTATED_CDS"/>
    <property type="molecule type" value="Genomic_DNA"/>
</dbReference>
<accession>T1FUR4</accession>
<dbReference type="InterPro" id="IPR001683">
    <property type="entry name" value="PX_dom"/>
</dbReference>
<dbReference type="EMBL" id="KB097336">
    <property type="protein sequence ID" value="ESN97474.1"/>
    <property type="molecule type" value="Genomic_DNA"/>
</dbReference>
<dbReference type="PANTHER" id="PTHR22775:SF3">
    <property type="entry name" value="SORTING NEXIN-13"/>
    <property type="match status" value="1"/>
</dbReference>
<name>T1FUR4_HELRO</name>
<dbReference type="KEGG" id="hro:HELRODRAFT_193210"/>
<protein>
    <recommendedName>
        <fullName evidence="1">PX domain-containing protein</fullName>
    </recommendedName>
</protein>
<keyword evidence="4" id="KW-1185">Reference proteome</keyword>
<reference evidence="2 4" key="2">
    <citation type="journal article" date="2013" name="Nature">
        <title>Insights into bilaterian evolution from three spiralian genomes.</title>
        <authorList>
            <person name="Simakov O."/>
            <person name="Marletaz F."/>
            <person name="Cho S.J."/>
            <person name="Edsinger-Gonzales E."/>
            <person name="Havlak P."/>
            <person name="Hellsten U."/>
            <person name="Kuo D.H."/>
            <person name="Larsson T."/>
            <person name="Lv J."/>
            <person name="Arendt D."/>
            <person name="Savage R."/>
            <person name="Osoegawa K."/>
            <person name="de Jong P."/>
            <person name="Grimwood J."/>
            <person name="Chapman J.A."/>
            <person name="Shapiro H."/>
            <person name="Aerts A."/>
            <person name="Otillar R.P."/>
            <person name="Terry A.Y."/>
            <person name="Boore J.L."/>
            <person name="Grigoriev I.V."/>
            <person name="Lindberg D.R."/>
            <person name="Seaver E.C."/>
            <person name="Weisblat D.A."/>
            <person name="Putnam N.H."/>
            <person name="Rokhsar D.S."/>
        </authorList>
    </citation>
    <scope>NUCLEOTIDE SEQUENCE</scope>
</reference>
<evidence type="ECO:0000313" key="2">
    <source>
        <dbReference type="EMBL" id="ESN97474.1"/>
    </source>
</evidence>
<dbReference type="GeneID" id="20212560"/>
<dbReference type="GO" id="GO:0005769">
    <property type="term" value="C:early endosome"/>
    <property type="evidence" value="ECO:0000318"/>
    <property type="project" value="GO_Central"/>
</dbReference>
<dbReference type="HOGENOM" id="CLU_005899_0_1_1"/>
<reference evidence="4" key="1">
    <citation type="submission" date="2012-12" db="EMBL/GenBank/DDBJ databases">
        <authorList>
            <person name="Hellsten U."/>
            <person name="Grimwood J."/>
            <person name="Chapman J.A."/>
            <person name="Shapiro H."/>
            <person name="Aerts A."/>
            <person name="Otillar R.P."/>
            <person name="Terry A.Y."/>
            <person name="Boore J.L."/>
            <person name="Simakov O."/>
            <person name="Marletaz F."/>
            <person name="Cho S.-J."/>
            <person name="Edsinger-Gonzales E."/>
            <person name="Havlak P."/>
            <person name="Kuo D.-H."/>
            <person name="Larsson T."/>
            <person name="Lv J."/>
            <person name="Arendt D."/>
            <person name="Savage R."/>
            <person name="Osoegawa K."/>
            <person name="de Jong P."/>
            <person name="Lindberg D.R."/>
            <person name="Seaver E.C."/>
            <person name="Weisblat D.A."/>
            <person name="Putnam N.H."/>
            <person name="Grigoriev I.V."/>
            <person name="Rokhsar D.S."/>
        </authorList>
    </citation>
    <scope>NUCLEOTIDE SEQUENCE</scope>
</reference>
<organism evidence="3 4">
    <name type="scientific">Helobdella robusta</name>
    <name type="common">Californian leech</name>
    <dbReference type="NCBI Taxonomy" id="6412"/>
    <lineage>
        <taxon>Eukaryota</taxon>
        <taxon>Metazoa</taxon>
        <taxon>Spiralia</taxon>
        <taxon>Lophotrochozoa</taxon>
        <taxon>Annelida</taxon>
        <taxon>Clitellata</taxon>
        <taxon>Hirudinea</taxon>
        <taxon>Rhynchobdellida</taxon>
        <taxon>Glossiphoniidae</taxon>
        <taxon>Helobdella</taxon>
    </lineage>
</organism>
<dbReference type="EMBL" id="AMQM01006221">
    <property type="status" value="NOT_ANNOTATED_CDS"/>
    <property type="molecule type" value="Genomic_DNA"/>
</dbReference>
<dbReference type="InParanoid" id="T1FUR4"/>
<dbReference type="RefSeq" id="XP_009024308.1">
    <property type="nucleotide sequence ID" value="XM_009026060.1"/>
</dbReference>
<evidence type="ECO:0000313" key="3">
    <source>
        <dbReference type="EnsemblMetazoa" id="HelroP193210"/>
    </source>
</evidence>
<gene>
    <name evidence="3" type="primary">20212560</name>
    <name evidence="2" type="ORF">HELRODRAFT_193210</name>
</gene>
<dbReference type="AlphaFoldDB" id="T1FUR4"/>
<dbReference type="eggNOG" id="KOG2101">
    <property type="taxonomic scope" value="Eukaryota"/>
</dbReference>
<dbReference type="PANTHER" id="PTHR22775">
    <property type="entry name" value="SORTING NEXIN"/>
    <property type="match status" value="1"/>
</dbReference>
<dbReference type="Pfam" id="PF08628">
    <property type="entry name" value="Nexin_C"/>
    <property type="match status" value="1"/>
</dbReference>
<dbReference type="SUPFAM" id="SSF64268">
    <property type="entry name" value="PX domain"/>
    <property type="match status" value="1"/>
</dbReference>
<dbReference type="Proteomes" id="UP000015101">
    <property type="component" value="Unassembled WGS sequence"/>
</dbReference>
<dbReference type="EnsemblMetazoa" id="HelroT193210">
    <property type="protein sequence ID" value="HelroP193210"/>
    <property type="gene ID" value="HelroG193210"/>
</dbReference>
<dbReference type="CTD" id="20212560"/>
<dbReference type="Gene3D" id="3.30.1520.10">
    <property type="entry name" value="Phox-like domain"/>
    <property type="match status" value="1"/>
</dbReference>
<dbReference type="STRING" id="6412.T1FUR4"/>
<dbReference type="PROSITE" id="PS50195">
    <property type="entry name" value="PX"/>
    <property type="match status" value="1"/>
</dbReference>
<evidence type="ECO:0000259" key="1">
    <source>
        <dbReference type="PROSITE" id="PS50195"/>
    </source>
</evidence>
<dbReference type="InterPro" id="IPR036871">
    <property type="entry name" value="PX_dom_sf"/>
</dbReference>
<reference evidence="3" key="3">
    <citation type="submission" date="2015-06" db="UniProtKB">
        <authorList>
            <consortium name="EnsemblMetazoa"/>
        </authorList>
    </citation>
    <scope>IDENTIFICATION</scope>
</reference>
<dbReference type="Pfam" id="PF00787">
    <property type="entry name" value="PX"/>
    <property type="match status" value="1"/>
</dbReference>
<proteinExistence type="predicted"/>
<dbReference type="SMART" id="SM00312">
    <property type="entry name" value="PX"/>
    <property type="match status" value="1"/>
</dbReference>
<dbReference type="GO" id="GO:0035091">
    <property type="term" value="F:phosphatidylinositol binding"/>
    <property type="evidence" value="ECO:0000318"/>
    <property type="project" value="GO_Central"/>
</dbReference>
<sequence>MVIPGNTTLGCSHYDFNIIFYRFSARDHYVSYTNEYSWLGFAGTYIILNDLRSRLDTLAGCAHRHCIIRVYDTMQEDSRCFPSFKKSQLYIKLLLELDLIQENNTPTTTTTTTTTFATTTTTTTSATTTTTLTATTSTTTTTASTNAISNCSSSSSSSSSTTNVCISGSGSKGSNVSLSGESKVNGLDATDILHIQKTKANSLQASREDLRSSRESISSIEDIAIGSSGSNTFTISANIFNTGICQEHGKSYAVYLISVEKKTSDGAVSKWDVYRRYNDFYDLHTLLQSKFESLSGLILPAKKPFDSVNKEFLERRKVGLNTYLQTLLNPGLLKMYKGLFDVVYHFLEHLHWEREKSDLARRVDSFVNPFRSSVRSVGNMVRSVPNSLADGVAKVRNIPNMLDGVGKILSVKPSSNQPTVIKKDDLSGGKVGASLDFECGEDSIPLHIMLLLLDEIFDLKTRNQWLRRRIVAILQQIAKTMFGDSINRKIIESVAYYTSPDQIAEYLKMFRDSFWPGGRLSEEVAQRDHNTKMRMRVVCKTKLYASLSDELRHLIGSETTRHGVTLVFNMFQQRQLNRRLVYVIFEGLLQTIFPENKFYETFRKLHSQSARIKNKMAAEKDKMTSSLSSSSSLLTSSAAHCF</sequence>
<feature type="domain" description="PX" evidence="1">
    <location>
        <begin position="233"/>
        <end position="354"/>
    </location>
</feature>
<dbReference type="OrthoDB" id="5772781at2759"/>